<keyword evidence="1" id="KW-0812">Transmembrane</keyword>
<dbReference type="Pfam" id="PF10615">
    <property type="entry name" value="DUF2470"/>
    <property type="match status" value="1"/>
</dbReference>
<dbReference type="Gene3D" id="3.20.180.10">
    <property type="entry name" value="PNP-oxidase-like"/>
    <property type="match status" value="1"/>
</dbReference>
<reference evidence="3 4" key="1">
    <citation type="submission" date="2017-04" db="EMBL/GenBank/DDBJ databases">
        <title>Draft genome sequence of Tuber borchii Vittad., a whitish edible truffle.</title>
        <authorList>
            <consortium name="DOE Joint Genome Institute"/>
            <person name="Murat C."/>
            <person name="Kuo A."/>
            <person name="Barry K.W."/>
            <person name="Clum A."/>
            <person name="Dockter R.B."/>
            <person name="Fauchery L."/>
            <person name="Iotti M."/>
            <person name="Kohler A."/>
            <person name="Labutti K."/>
            <person name="Lindquist E.A."/>
            <person name="Lipzen A."/>
            <person name="Ohm R.A."/>
            <person name="Wang M."/>
            <person name="Grigoriev I.V."/>
            <person name="Zambonelli A."/>
            <person name="Martin F.M."/>
        </authorList>
    </citation>
    <scope>NUCLEOTIDE SEQUENCE [LARGE SCALE GENOMIC DNA]</scope>
    <source>
        <strain evidence="3 4">Tbo3840</strain>
    </source>
</reference>
<dbReference type="PANTHER" id="PTHR37783:SF1">
    <property type="entry name" value="MEMBRANE PROTEIN, PUTATIVE (AFU_ORTHOLOGUE AFUA_1G04315)-RELATED"/>
    <property type="match status" value="1"/>
</dbReference>
<feature type="domain" description="DUF2470" evidence="2">
    <location>
        <begin position="12"/>
        <end position="92"/>
    </location>
</feature>
<protein>
    <recommendedName>
        <fullName evidence="2">DUF2470 domain-containing protein</fullName>
    </recommendedName>
</protein>
<feature type="transmembrane region" description="Helical" evidence="1">
    <location>
        <begin position="154"/>
        <end position="175"/>
    </location>
</feature>
<accession>A0A2T6ZNR0</accession>
<proteinExistence type="predicted"/>
<dbReference type="OrthoDB" id="5553410at2759"/>
<evidence type="ECO:0000259" key="2">
    <source>
        <dbReference type="Pfam" id="PF10615"/>
    </source>
</evidence>
<dbReference type="InterPro" id="IPR037119">
    <property type="entry name" value="Haem_oxidase_HugZ-like_sf"/>
</dbReference>
<keyword evidence="1" id="KW-0472">Membrane</keyword>
<dbReference type="AlphaFoldDB" id="A0A2T6ZNR0"/>
<name>A0A2T6ZNR0_TUBBO</name>
<evidence type="ECO:0000256" key="1">
    <source>
        <dbReference type="SAM" id="Phobius"/>
    </source>
</evidence>
<feature type="transmembrane region" description="Helical" evidence="1">
    <location>
        <begin position="113"/>
        <end position="133"/>
    </location>
</feature>
<keyword evidence="4" id="KW-1185">Reference proteome</keyword>
<sequence length="229" mass="25759">MAENPIDDAALKTRVITHMNKDHKKSLSHYLQHYSKLPPAIADTAELVDISLSRITLSTRSSPTGAAATTYLPIRPSSMQNLSESRERLVYMANECLAGLGLSPYVVKTYAPPGIVGVAVIVGVLAGLWSFSAKRNLAEGSFARVYLLQNYHPLADFLMRTHLIGFVAIVVIHLAECVHLQRTRLRKHQVETFSKIWWLWMMTGFFEGHGAFKRFDKEVEEVIKARKTH</sequence>
<dbReference type="PANTHER" id="PTHR37783">
    <property type="entry name" value="MEMBRANE PROTEIN, PUTATIVE (AFU_ORTHOLOGUE AFUA_1G04315)-RELATED"/>
    <property type="match status" value="1"/>
</dbReference>
<organism evidence="3 4">
    <name type="scientific">Tuber borchii</name>
    <name type="common">White truffle</name>
    <dbReference type="NCBI Taxonomy" id="42251"/>
    <lineage>
        <taxon>Eukaryota</taxon>
        <taxon>Fungi</taxon>
        <taxon>Dikarya</taxon>
        <taxon>Ascomycota</taxon>
        <taxon>Pezizomycotina</taxon>
        <taxon>Pezizomycetes</taxon>
        <taxon>Pezizales</taxon>
        <taxon>Tuberaceae</taxon>
        <taxon>Tuber</taxon>
    </lineage>
</organism>
<evidence type="ECO:0000313" key="4">
    <source>
        <dbReference type="Proteomes" id="UP000244722"/>
    </source>
</evidence>
<dbReference type="EMBL" id="NESQ01000163">
    <property type="protein sequence ID" value="PUU77105.1"/>
    <property type="molecule type" value="Genomic_DNA"/>
</dbReference>
<comment type="caution">
    <text evidence="3">The sequence shown here is derived from an EMBL/GenBank/DDBJ whole genome shotgun (WGS) entry which is preliminary data.</text>
</comment>
<gene>
    <name evidence="3" type="ORF">B9Z19DRAFT_1086908</name>
</gene>
<dbReference type="InterPro" id="IPR019595">
    <property type="entry name" value="DUF2470"/>
</dbReference>
<dbReference type="Proteomes" id="UP000244722">
    <property type="component" value="Unassembled WGS sequence"/>
</dbReference>
<dbReference type="STRING" id="42251.A0A2T6ZNR0"/>
<evidence type="ECO:0000313" key="3">
    <source>
        <dbReference type="EMBL" id="PUU77105.1"/>
    </source>
</evidence>
<keyword evidence="1" id="KW-1133">Transmembrane helix</keyword>